<dbReference type="PANTHER" id="PTHR43386:SF25">
    <property type="entry name" value="PEPTIDE ABC TRANSPORTER PERMEASE PROTEIN"/>
    <property type="match status" value="1"/>
</dbReference>
<keyword evidence="5 7" id="KW-1133">Transmembrane helix</keyword>
<protein>
    <submittedName>
        <fullName evidence="9">ABC transporter permease</fullName>
    </submittedName>
</protein>
<reference evidence="9 10" key="1">
    <citation type="submission" date="2019-01" db="EMBL/GenBank/DDBJ databases">
        <title>Egibacter rhizosphaerae EGI 80759T.</title>
        <authorList>
            <person name="Chen D.-D."/>
            <person name="Tian Y."/>
            <person name="Jiao J.-Y."/>
            <person name="Zhang X.-T."/>
            <person name="Zhang Y.-G."/>
            <person name="Zhang Y."/>
            <person name="Xiao M."/>
            <person name="Shu W.-S."/>
            <person name="Li W.-J."/>
        </authorList>
    </citation>
    <scope>NUCLEOTIDE SEQUENCE [LARGE SCALE GENOMIC DNA]</scope>
    <source>
        <strain evidence="9 10">EGI 80759</strain>
    </source>
</reference>
<feature type="transmembrane region" description="Helical" evidence="7">
    <location>
        <begin position="234"/>
        <end position="259"/>
    </location>
</feature>
<dbReference type="PANTHER" id="PTHR43386">
    <property type="entry name" value="OLIGOPEPTIDE TRANSPORT SYSTEM PERMEASE PROTEIN APPC"/>
    <property type="match status" value="1"/>
</dbReference>
<feature type="transmembrane region" description="Helical" evidence="7">
    <location>
        <begin position="74"/>
        <end position="100"/>
    </location>
</feature>
<gene>
    <name evidence="9" type="ORF">ER308_18265</name>
</gene>
<evidence type="ECO:0000256" key="3">
    <source>
        <dbReference type="ARBA" id="ARBA00022475"/>
    </source>
</evidence>
<feature type="domain" description="ABC transmembrane type-1" evidence="8">
    <location>
        <begin position="70"/>
        <end position="259"/>
    </location>
</feature>
<comment type="subcellular location">
    <subcellularLocation>
        <location evidence="1 7">Cell membrane</location>
        <topology evidence="1 7">Multi-pass membrane protein</topology>
    </subcellularLocation>
</comment>
<dbReference type="EMBL" id="CP036402">
    <property type="protein sequence ID" value="QBI21322.1"/>
    <property type="molecule type" value="Genomic_DNA"/>
</dbReference>
<evidence type="ECO:0000256" key="2">
    <source>
        <dbReference type="ARBA" id="ARBA00022448"/>
    </source>
</evidence>
<keyword evidence="4 7" id="KW-0812">Transmembrane</keyword>
<dbReference type="Proteomes" id="UP000291469">
    <property type="component" value="Chromosome"/>
</dbReference>
<comment type="similarity">
    <text evidence="7">Belongs to the binding-protein-dependent transport system permease family.</text>
</comment>
<dbReference type="GO" id="GO:0005886">
    <property type="term" value="C:plasma membrane"/>
    <property type="evidence" value="ECO:0007669"/>
    <property type="project" value="UniProtKB-SubCell"/>
</dbReference>
<dbReference type="CDD" id="cd06261">
    <property type="entry name" value="TM_PBP2"/>
    <property type="match status" value="1"/>
</dbReference>
<evidence type="ECO:0000256" key="7">
    <source>
        <dbReference type="RuleBase" id="RU363032"/>
    </source>
</evidence>
<dbReference type="RefSeq" id="WP_131156315.1">
    <property type="nucleotide sequence ID" value="NZ_CP036402.1"/>
</dbReference>
<dbReference type="GO" id="GO:0055085">
    <property type="term" value="P:transmembrane transport"/>
    <property type="evidence" value="ECO:0007669"/>
    <property type="project" value="InterPro"/>
</dbReference>
<name>A0A411YJK6_9ACTN</name>
<dbReference type="InterPro" id="IPR035906">
    <property type="entry name" value="MetI-like_sf"/>
</dbReference>
<keyword evidence="3" id="KW-1003">Cell membrane</keyword>
<dbReference type="InterPro" id="IPR000515">
    <property type="entry name" value="MetI-like"/>
</dbReference>
<keyword evidence="2 7" id="KW-0813">Transport</keyword>
<evidence type="ECO:0000259" key="8">
    <source>
        <dbReference type="PROSITE" id="PS50928"/>
    </source>
</evidence>
<feature type="transmembrane region" description="Helical" evidence="7">
    <location>
        <begin position="191"/>
        <end position="214"/>
    </location>
</feature>
<dbReference type="KEGG" id="erz:ER308_18265"/>
<keyword evidence="10" id="KW-1185">Reference proteome</keyword>
<evidence type="ECO:0000256" key="6">
    <source>
        <dbReference type="ARBA" id="ARBA00023136"/>
    </source>
</evidence>
<organism evidence="9 10">
    <name type="scientific">Egibacter rhizosphaerae</name>
    <dbReference type="NCBI Taxonomy" id="1670831"/>
    <lineage>
        <taxon>Bacteria</taxon>
        <taxon>Bacillati</taxon>
        <taxon>Actinomycetota</taxon>
        <taxon>Nitriliruptoria</taxon>
        <taxon>Egibacterales</taxon>
        <taxon>Egibacteraceae</taxon>
        <taxon>Egibacter</taxon>
    </lineage>
</organism>
<dbReference type="OrthoDB" id="3531748at2"/>
<evidence type="ECO:0000313" key="10">
    <source>
        <dbReference type="Proteomes" id="UP000291469"/>
    </source>
</evidence>
<dbReference type="Pfam" id="PF00528">
    <property type="entry name" value="BPD_transp_1"/>
    <property type="match status" value="1"/>
</dbReference>
<dbReference type="InterPro" id="IPR050366">
    <property type="entry name" value="BP-dependent_transpt_permease"/>
</dbReference>
<feature type="transmembrane region" description="Helical" evidence="7">
    <location>
        <begin position="7"/>
        <end position="30"/>
    </location>
</feature>
<dbReference type="AlphaFoldDB" id="A0A411YJK6"/>
<evidence type="ECO:0000256" key="5">
    <source>
        <dbReference type="ARBA" id="ARBA00022989"/>
    </source>
</evidence>
<keyword evidence="6 7" id="KW-0472">Membrane</keyword>
<accession>A0A411YJK6</accession>
<sequence length="283" mass="28922">MSGGRPGANLVVGASLVGVVVVTAVVSFVWTPHDPSAVATGNPFAGPSASHPLGTDQFGRDLLSMMMVGARTTLFVGILAVGIAIAAGIPMGGFAVVGGTTTDETLMRTADVMYALPPVLMALVLAAVFGPSTAAAMAAIGIAYTPVVARVVRGSALTVMGREYALAARAYGRPRWFVFVRHALPNISSVLIVQTTVMFALAIVAEAGLSYLGIGSPPGTPSWGRMLRESQTYLQIAPQLAILPGVAIAVAVLGFNLLGDGLRDRLDPRLGDRRSVQAGGGGA</sequence>
<dbReference type="PROSITE" id="PS50928">
    <property type="entry name" value="ABC_TM1"/>
    <property type="match status" value="1"/>
</dbReference>
<evidence type="ECO:0000256" key="1">
    <source>
        <dbReference type="ARBA" id="ARBA00004651"/>
    </source>
</evidence>
<proteinExistence type="inferred from homology"/>
<dbReference type="SUPFAM" id="SSF161098">
    <property type="entry name" value="MetI-like"/>
    <property type="match status" value="1"/>
</dbReference>
<evidence type="ECO:0000313" key="9">
    <source>
        <dbReference type="EMBL" id="QBI21322.1"/>
    </source>
</evidence>
<evidence type="ECO:0000256" key="4">
    <source>
        <dbReference type="ARBA" id="ARBA00022692"/>
    </source>
</evidence>
<dbReference type="Gene3D" id="1.10.3720.10">
    <property type="entry name" value="MetI-like"/>
    <property type="match status" value="1"/>
</dbReference>